<comment type="caution">
    <text evidence="1">The sequence shown here is derived from an EMBL/GenBank/DDBJ whole genome shotgun (WGS) entry which is preliminary data.</text>
</comment>
<dbReference type="AlphaFoldDB" id="A0A8H4VIZ8"/>
<sequence>MTCCQPKQPKDVQKIVVDLSQLNYSKPECPVDRGSCQLCQEILAVEKDIEDAVSHSEDLLIRHQRLKTQLNNTHSPLIRDLPVEILSMILYSCFPDAMWEPVLSPVSYVCNQYSMIGEWIQRSGSLPVHVYLREDDSDNNNVGTVAKGCKCWEMSLELVSQCCDRWKDASMELSRASFQYIASNFKLTPPTRSLTLQSRQFWPDEDDPLMLWQGSSTGPEEVVMCLPIMYGHINVGWKHVRRVDAYGWKTKDCLNLLKNAPQLRWCSFMDVMESVIDSSKPFCHNALQSLFFEGAPASSQFVKHITLPCLEELNYLPDYPPAAPPLSMDDPLLMPFLNRSGCRLEKLSLAGRIVTHEYLVTILSAIPSLTLFHL</sequence>
<reference evidence="1 2" key="1">
    <citation type="submission" date="2019-12" db="EMBL/GenBank/DDBJ databases">
        <authorList>
            <person name="Floudas D."/>
            <person name="Bentzer J."/>
            <person name="Ahren D."/>
            <person name="Johansson T."/>
            <person name="Persson P."/>
            <person name="Tunlid A."/>
        </authorList>
    </citation>
    <scope>NUCLEOTIDE SEQUENCE [LARGE SCALE GENOMIC DNA]</scope>
    <source>
        <strain evidence="1 2">CBS 102.39</strain>
    </source>
</reference>
<gene>
    <name evidence="1" type="ORF">D9613_004434</name>
</gene>
<proteinExistence type="predicted"/>
<evidence type="ECO:0000313" key="1">
    <source>
        <dbReference type="EMBL" id="KAF4611427.1"/>
    </source>
</evidence>
<protein>
    <recommendedName>
        <fullName evidence="3">F-box domain-containing protein</fullName>
    </recommendedName>
</protein>
<accession>A0A8H4VIZ8</accession>
<evidence type="ECO:0008006" key="3">
    <source>
        <dbReference type="Google" id="ProtNLM"/>
    </source>
</evidence>
<organism evidence="1 2">
    <name type="scientific">Agrocybe pediades</name>
    <dbReference type="NCBI Taxonomy" id="84607"/>
    <lineage>
        <taxon>Eukaryota</taxon>
        <taxon>Fungi</taxon>
        <taxon>Dikarya</taxon>
        <taxon>Basidiomycota</taxon>
        <taxon>Agaricomycotina</taxon>
        <taxon>Agaricomycetes</taxon>
        <taxon>Agaricomycetidae</taxon>
        <taxon>Agaricales</taxon>
        <taxon>Agaricineae</taxon>
        <taxon>Strophariaceae</taxon>
        <taxon>Agrocybe</taxon>
    </lineage>
</organism>
<evidence type="ECO:0000313" key="2">
    <source>
        <dbReference type="Proteomes" id="UP000521872"/>
    </source>
</evidence>
<dbReference type="Proteomes" id="UP000521872">
    <property type="component" value="Unassembled WGS sequence"/>
</dbReference>
<name>A0A8H4VIZ8_9AGAR</name>
<keyword evidence="2" id="KW-1185">Reference proteome</keyword>
<dbReference type="EMBL" id="JAACJL010000057">
    <property type="protein sequence ID" value="KAF4611427.1"/>
    <property type="molecule type" value="Genomic_DNA"/>
</dbReference>